<dbReference type="EMBL" id="JANFFA010000002">
    <property type="protein sequence ID" value="MDQ2094472.1"/>
    <property type="molecule type" value="Genomic_DNA"/>
</dbReference>
<dbReference type="AlphaFoldDB" id="A0AAJ1UEA1"/>
<evidence type="ECO:0008006" key="3">
    <source>
        <dbReference type="Google" id="ProtNLM"/>
    </source>
</evidence>
<keyword evidence="2" id="KW-1185">Reference proteome</keyword>
<gene>
    <name evidence="1" type="ORF">NOI20_10155</name>
</gene>
<sequence length="260" mass="29397">MTQICLHVGLHRTGTSSFQAALVEQTEDFLDAGITPYPGVNGSGHARRLSYACLREGVFDVEIVDADRAELRAQTRKDYADFIRNAPTGKLLFSSEHLSLIRTKDEIDTLRSLFPNKDTTFSIVIVLREKEDWFASYAAQIAKDAQARPLSAASRFNIAPDSWVRDFEPMIALFQQEFDDVTILHYDPEDMLGTLLAHFGVSPSFATRAYKRNKRAPETALGRLGYTVMRRVFGGEHRGIGKWIARSREKRRLAQTGEQR</sequence>
<protein>
    <recommendedName>
        <fullName evidence="3">Sulfotransferase family protein</fullName>
    </recommendedName>
</protein>
<evidence type="ECO:0000313" key="1">
    <source>
        <dbReference type="EMBL" id="MDQ2094472.1"/>
    </source>
</evidence>
<name>A0AAJ1UEA1_9RHOB</name>
<evidence type="ECO:0000313" key="2">
    <source>
        <dbReference type="Proteomes" id="UP001227162"/>
    </source>
</evidence>
<dbReference type="Gene3D" id="3.40.50.300">
    <property type="entry name" value="P-loop containing nucleotide triphosphate hydrolases"/>
    <property type="match status" value="1"/>
</dbReference>
<organism evidence="1 2">
    <name type="scientific">Rhodalgimonas zhirmunskyi</name>
    <dbReference type="NCBI Taxonomy" id="2964767"/>
    <lineage>
        <taxon>Bacteria</taxon>
        <taxon>Pseudomonadati</taxon>
        <taxon>Pseudomonadota</taxon>
        <taxon>Alphaproteobacteria</taxon>
        <taxon>Rhodobacterales</taxon>
        <taxon>Roseobacteraceae</taxon>
        <taxon>Rhodalgimonas</taxon>
    </lineage>
</organism>
<dbReference type="InterPro" id="IPR027417">
    <property type="entry name" value="P-loop_NTPase"/>
</dbReference>
<accession>A0AAJ1UEA1</accession>
<proteinExistence type="predicted"/>
<dbReference type="SUPFAM" id="SSF52540">
    <property type="entry name" value="P-loop containing nucleoside triphosphate hydrolases"/>
    <property type="match status" value="1"/>
</dbReference>
<dbReference type="RefSeq" id="WP_317626070.1">
    <property type="nucleotide sequence ID" value="NZ_JANFFA010000002.1"/>
</dbReference>
<reference evidence="1" key="2">
    <citation type="submission" date="2023-04" db="EMBL/GenBank/DDBJ databases">
        <title>'Rhodoalgimonas zhirmunskyi' gen. nov., isolated from a red alga.</title>
        <authorList>
            <person name="Nedashkovskaya O.I."/>
            <person name="Otstavnykh N.Y."/>
            <person name="Bystritskaya E.P."/>
            <person name="Balabanova L.A."/>
            <person name="Isaeva M.P."/>
        </authorList>
    </citation>
    <scope>NUCLEOTIDE SEQUENCE</scope>
    <source>
        <strain evidence="1">10Alg 79</strain>
    </source>
</reference>
<dbReference type="Proteomes" id="UP001227162">
    <property type="component" value="Unassembled WGS sequence"/>
</dbReference>
<comment type="caution">
    <text evidence="1">The sequence shown here is derived from an EMBL/GenBank/DDBJ whole genome shotgun (WGS) entry which is preliminary data.</text>
</comment>
<reference evidence="1" key="1">
    <citation type="submission" date="2022-07" db="EMBL/GenBank/DDBJ databases">
        <authorList>
            <person name="Otstavnykh N."/>
            <person name="Isaeva M."/>
            <person name="Bystritskaya E."/>
        </authorList>
    </citation>
    <scope>NUCLEOTIDE SEQUENCE</scope>
    <source>
        <strain evidence="1">10Alg 79</strain>
    </source>
</reference>